<name>A0A0G1QPE3_9BACT</name>
<dbReference type="EMBL" id="LCLA01000010">
    <property type="protein sequence ID" value="KKU10505.1"/>
    <property type="molecule type" value="Genomic_DNA"/>
</dbReference>
<evidence type="ECO:0000256" key="1">
    <source>
        <dbReference type="SAM" id="Phobius"/>
    </source>
</evidence>
<keyword evidence="1" id="KW-0812">Transmembrane</keyword>
<feature type="transmembrane region" description="Helical" evidence="1">
    <location>
        <begin position="33"/>
        <end position="50"/>
    </location>
</feature>
<proteinExistence type="predicted"/>
<evidence type="ECO:0000313" key="3">
    <source>
        <dbReference type="Proteomes" id="UP000034329"/>
    </source>
</evidence>
<protein>
    <recommendedName>
        <fullName evidence="4">SH3b domain-containing protein</fullName>
    </recommendedName>
</protein>
<organism evidence="2 3">
    <name type="scientific">Candidatus Woesebacteria bacterium GW2011_GWB1_45_5</name>
    <dbReference type="NCBI Taxonomy" id="1618581"/>
    <lineage>
        <taxon>Bacteria</taxon>
        <taxon>Candidatus Woeseibacteriota</taxon>
    </lineage>
</organism>
<feature type="transmembrane region" description="Helical" evidence="1">
    <location>
        <begin position="62"/>
        <end position="83"/>
    </location>
</feature>
<accession>A0A0G1QPE3</accession>
<keyword evidence="1" id="KW-0472">Membrane</keyword>
<sequence>MSFLKVFLFYYCLIATTILLLVSYFVLPKPQNIANVIVLAPVAIFFWIYATNPSSINASKWSIRFVIVVFILSTLGIFSYILASRYLPQAAPIVDPTLTEIRGLLEESKSNDEKFQGYVETELMDLRDEISTLQEAQTLGTSTFDIDKKLEEEEKIYGEPIGEVTIKSSTNTTVVVYEEASDTSEPVGAANYGENYPFFESRGTWYLIDGFNYSPGASGKGWIKADLVKEVSNQ</sequence>
<reference evidence="2 3" key="1">
    <citation type="journal article" date="2015" name="Nature">
        <title>rRNA introns, odd ribosomes, and small enigmatic genomes across a large radiation of phyla.</title>
        <authorList>
            <person name="Brown C.T."/>
            <person name="Hug L.A."/>
            <person name="Thomas B.C."/>
            <person name="Sharon I."/>
            <person name="Castelle C.J."/>
            <person name="Singh A."/>
            <person name="Wilkins M.J."/>
            <person name="Williams K.H."/>
            <person name="Banfield J.F."/>
        </authorList>
    </citation>
    <scope>NUCLEOTIDE SEQUENCE [LARGE SCALE GENOMIC DNA]</scope>
</reference>
<dbReference type="AlphaFoldDB" id="A0A0G1QPE3"/>
<feature type="transmembrane region" description="Helical" evidence="1">
    <location>
        <begin position="7"/>
        <end position="27"/>
    </location>
</feature>
<dbReference type="Proteomes" id="UP000034329">
    <property type="component" value="Unassembled WGS sequence"/>
</dbReference>
<evidence type="ECO:0008006" key="4">
    <source>
        <dbReference type="Google" id="ProtNLM"/>
    </source>
</evidence>
<dbReference type="Gene3D" id="2.30.30.40">
    <property type="entry name" value="SH3 Domains"/>
    <property type="match status" value="1"/>
</dbReference>
<comment type="caution">
    <text evidence="2">The sequence shown here is derived from an EMBL/GenBank/DDBJ whole genome shotgun (WGS) entry which is preliminary data.</text>
</comment>
<keyword evidence="1" id="KW-1133">Transmembrane helix</keyword>
<gene>
    <name evidence="2" type="ORF">UX13_C0010G0005</name>
</gene>
<evidence type="ECO:0000313" key="2">
    <source>
        <dbReference type="EMBL" id="KKU10505.1"/>
    </source>
</evidence>